<dbReference type="Proteomes" id="UP001328733">
    <property type="component" value="Unassembled WGS sequence"/>
</dbReference>
<accession>A0AAW9QTZ2</accession>
<evidence type="ECO:0000256" key="1">
    <source>
        <dbReference type="SAM" id="MobiDB-lite"/>
    </source>
</evidence>
<reference evidence="4 5" key="1">
    <citation type="submission" date="2024-01" db="EMBL/GenBank/DDBJ databases">
        <title>Genomic insights into the taxonomy and metabolism of the cyanobacterium Pannus brasiliensis CCIBt3594.</title>
        <authorList>
            <person name="Machado M."/>
            <person name="Botero N.B."/>
            <person name="Andreote A.P.D."/>
            <person name="Feitosa A.M.T."/>
            <person name="Popin R."/>
            <person name="Sivonen K."/>
            <person name="Fiore M.F."/>
        </authorList>
    </citation>
    <scope>NUCLEOTIDE SEQUENCE [LARGE SCALE GENOMIC DNA]</scope>
    <source>
        <strain evidence="4 5">CCIBt3594</strain>
    </source>
</reference>
<dbReference type="InterPro" id="IPR008638">
    <property type="entry name" value="FhaB/CdiA-like_TPS"/>
</dbReference>
<dbReference type="AlphaFoldDB" id="A0AAW9QTZ2"/>
<evidence type="ECO:0000259" key="3">
    <source>
        <dbReference type="SMART" id="SM00912"/>
    </source>
</evidence>
<comment type="caution">
    <text evidence="4">The sequence shown here is derived from an EMBL/GenBank/DDBJ whole genome shotgun (WGS) entry which is preliminary data.</text>
</comment>
<gene>
    <name evidence="4" type="ORF">V0288_06715</name>
</gene>
<keyword evidence="2" id="KW-0732">Signal</keyword>
<dbReference type="NCBIfam" id="TIGR01901">
    <property type="entry name" value="adhes_NPXG"/>
    <property type="match status" value="1"/>
</dbReference>
<organism evidence="4 5">
    <name type="scientific">Pannus brasiliensis CCIBt3594</name>
    <dbReference type="NCBI Taxonomy" id="1427578"/>
    <lineage>
        <taxon>Bacteria</taxon>
        <taxon>Bacillati</taxon>
        <taxon>Cyanobacteriota</taxon>
        <taxon>Cyanophyceae</taxon>
        <taxon>Oscillatoriophycideae</taxon>
        <taxon>Chroococcales</taxon>
        <taxon>Microcystaceae</taxon>
        <taxon>Pannus</taxon>
    </lineage>
</organism>
<dbReference type="EMBL" id="JBAFSM010000010">
    <property type="protein sequence ID" value="MEG3436808.1"/>
    <property type="molecule type" value="Genomic_DNA"/>
</dbReference>
<dbReference type="InterPro" id="IPR012334">
    <property type="entry name" value="Pectin_lyas_fold"/>
</dbReference>
<dbReference type="RefSeq" id="WP_332864273.1">
    <property type="nucleotide sequence ID" value="NZ_JBAFSM010000010.1"/>
</dbReference>
<feature type="region of interest" description="Disordered" evidence="1">
    <location>
        <begin position="766"/>
        <end position="791"/>
    </location>
</feature>
<evidence type="ECO:0000256" key="2">
    <source>
        <dbReference type="SAM" id="SignalP"/>
    </source>
</evidence>
<dbReference type="Pfam" id="PF05860">
    <property type="entry name" value="TPS"/>
    <property type="match status" value="1"/>
</dbReference>
<protein>
    <submittedName>
        <fullName evidence="4">Filamentous hemagglutinin N-terminal domain-containing protein</fullName>
    </submittedName>
</protein>
<dbReference type="Gene3D" id="2.160.20.10">
    <property type="entry name" value="Single-stranded right-handed beta-helix, Pectin lyase-like"/>
    <property type="match status" value="2"/>
</dbReference>
<keyword evidence="5" id="KW-1185">Reference proteome</keyword>
<sequence length="791" mass="80819">MRLTVYRSVPGILLSLGITTGAAVAQVTIDGSVPTRVETSGDRTEVTGGVLAGTNLFHSFREFSIPTGQTVHFSNPATVTNIINRVTGTSASRIDGTIGANGTANVFLINPNGIIFGANARLNIGGSFLATTANSVRFADGSEFSAVDTSVPVLSVSVPVGLQFGASPQAIINRANDGAAVDPNGLPTGLRVLSGQSIALVGGDVRLEGGNLTAYGGRIAIGSVGDNSFVSLAPDALGWRLGYGGVSRFQDIQVSNAASIDASGPAGTIDLQGRRIAIGEGSAIILNTRGRNNNDELTDGSTASGDLTLNASDSISLTTPPADASFSAIAVQTDSVGNIGNVYLNTVRLTVRDGSVISAGTVGPGNAGQVVINASESVEIVGVGQNIPSLLTTSTLPSRASLLSGNTRSGGGGNITINTRRLSLRDGGQIQAATADITILDSKGNPIQGFGGTGGTIEIDATDSIEVSGTGRLLRSNGLNGAFREVEVSSSIVTSTGLEDFGLGGSNAAGNIRLNTARLQVANQGEILVNSFNSSGAAGNLRVNAGSISLDNQARLIADSSSGSGGNILLDATEFLSLRRGSSISANAGNDGDGGNIIIRSPFIFAVPSENSDITANAEQGTGGKVTISTAGIFGIQFRPEETNLSDITVSSEFAESGTFTLTRLDVDPQSELINTPAEVVDTDNLIVRACGPGGRLTGGEFTITGRGGLPADPARTLEIREGLADFGDRPERISRPPRPVAPTEPSEPIVEARGWIVSDGKIVLTDRSDRPTDPRPALTPADCHFEANRS</sequence>
<name>A0AAW9QTZ2_9CHRO</name>
<feature type="chain" id="PRO_5043567004" evidence="2">
    <location>
        <begin position="26"/>
        <end position="791"/>
    </location>
</feature>
<feature type="region of interest" description="Disordered" evidence="1">
    <location>
        <begin position="728"/>
        <end position="753"/>
    </location>
</feature>
<feature type="domain" description="Filamentous haemagglutinin FhaB/tRNA nuclease CdiA-like TPS" evidence="3">
    <location>
        <begin position="28"/>
        <end position="139"/>
    </location>
</feature>
<dbReference type="InterPro" id="IPR011050">
    <property type="entry name" value="Pectin_lyase_fold/virulence"/>
</dbReference>
<feature type="signal peptide" evidence="2">
    <location>
        <begin position="1"/>
        <end position="25"/>
    </location>
</feature>
<evidence type="ECO:0000313" key="5">
    <source>
        <dbReference type="Proteomes" id="UP001328733"/>
    </source>
</evidence>
<dbReference type="SUPFAM" id="SSF51126">
    <property type="entry name" value="Pectin lyase-like"/>
    <property type="match status" value="2"/>
</dbReference>
<proteinExistence type="predicted"/>
<dbReference type="SMART" id="SM00912">
    <property type="entry name" value="Haemagg_act"/>
    <property type="match status" value="1"/>
</dbReference>
<evidence type="ECO:0000313" key="4">
    <source>
        <dbReference type="EMBL" id="MEG3436808.1"/>
    </source>
</evidence>